<dbReference type="PANTHER" id="PTHR38107:SF3">
    <property type="entry name" value="LYSOZYME RRRD-RELATED"/>
    <property type="match status" value="1"/>
</dbReference>
<evidence type="ECO:0000256" key="5">
    <source>
        <dbReference type="ARBA" id="ARBA00023200"/>
    </source>
</evidence>
<gene>
    <name evidence="8" type="ORF">HNQ75_001966</name>
</gene>
<dbReference type="HAMAP" id="MF_04110">
    <property type="entry name" value="ENDOLYSIN_T4"/>
    <property type="match status" value="1"/>
</dbReference>
<evidence type="ECO:0000256" key="6">
    <source>
        <dbReference type="ARBA" id="ARBA00023295"/>
    </source>
</evidence>
<dbReference type="InterPro" id="IPR051018">
    <property type="entry name" value="Bacteriophage_GH24"/>
</dbReference>
<evidence type="ECO:0000256" key="7">
    <source>
        <dbReference type="RuleBase" id="RU003788"/>
    </source>
</evidence>
<keyword evidence="6 7" id="KW-0326">Glycosidase</keyword>
<dbReference type="InterPro" id="IPR023347">
    <property type="entry name" value="Lysozyme_dom_sf"/>
</dbReference>
<dbReference type="GO" id="GO:0009253">
    <property type="term" value="P:peptidoglycan catabolic process"/>
    <property type="evidence" value="ECO:0007669"/>
    <property type="project" value="InterPro"/>
</dbReference>
<dbReference type="GO" id="GO:0003796">
    <property type="term" value="F:lysozyme activity"/>
    <property type="evidence" value="ECO:0007669"/>
    <property type="project" value="UniProtKB-EC"/>
</dbReference>
<evidence type="ECO:0000256" key="2">
    <source>
        <dbReference type="ARBA" id="ARBA00022529"/>
    </source>
</evidence>
<dbReference type="GO" id="GO:0042742">
    <property type="term" value="P:defense response to bacterium"/>
    <property type="evidence" value="ECO:0007669"/>
    <property type="project" value="UniProtKB-KW"/>
</dbReference>
<dbReference type="CDD" id="cd00737">
    <property type="entry name" value="lyz_endolysin_autolysin"/>
    <property type="match status" value="1"/>
</dbReference>
<dbReference type="SUPFAM" id="SSF53955">
    <property type="entry name" value="Lysozyme-like"/>
    <property type="match status" value="1"/>
</dbReference>
<keyword evidence="2 7" id="KW-0929">Antimicrobial</keyword>
<dbReference type="GO" id="GO:0031640">
    <property type="term" value="P:killing of cells of another organism"/>
    <property type="evidence" value="ECO:0007669"/>
    <property type="project" value="UniProtKB-KW"/>
</dbReference>
<dbReference type="PANTHER" id="PTHR38107">
    <property type="match status" value="1"/>
</dbReference>
<organism evidence="8 9">
    <name type="scientific">Pseudorhizobium flavum</name>
    <dbReference type="NCBI Taxonomy" id="1335061"/>
    <lineage>
        <taxon>Bacteria</taxon>
        <taxon>Pseudomonadati</taxon>
        <taxon>Pseudomonadota</taxon>
        <taxon>Alphaproteobacteria</taxon>
        <taxon>Hyphomicrobiales</taxon>
        <taxon>Rhizobiaceae</taxon>
        <taxon>Rhizobium/Agrobacterium group</taxon>
        <taxon>Pseudorhizobium</taxon>
    </lineage>
</organism>
<comment type="caution">
    <text evidence="8">The sequence shown here is derived from an EMBL/GenBank/DDBJ whole genome shotgun (WGS) entry which is preliminary data.</text>
</comment>
<evidence type="ECO:0000313" key="8">
    <source>
        <dbReference type="EMBL" id="MBB6179998.1"/>
    </source>
</evidence>
<dbReference type="EMBL" id="JACHEJ010000003">
    <property type="protein sequence ID" value="MBB6179998.1"/>
    <property type="molecule type" value="Genomic_DNA"/>
</dbReference>
<dbReference type="RefSeq" id="WP_077548635.1">
    <property type="nucleotide sequence ID" value="NZ_JACHEJ010000003.1"/>
</dbReference>
<accession>A0A7W9YX61</accession>
<comment type="similarity">
    <text evidence="7">Belongs to the glycosyl hydrolase 24 family.</text>
</comment>
<dbReference type="InterPro" id="IPR023346">
    <property type="entry name" value="Lysozyme-like_dom_sf"/>
</dbReference>
<keyword evidence="5" id="KW-1035">Host cytoplasm</keyword>
<dbReference type="AlphaFoldDB" id="A0A7W9YX61"/>
<reference evidence="8 9" key="1">
    <citation type="submission" date="2020-08" db="EMBL/GenBank/DDBJ databases">
        <title>Genomic Encyclopedia of Type Strains, Phase IV (KMG-IV): sequencing the most valuable type-strain genomes for metagenomic binning, comparative biology and taxonomic classification.</title>
        <authorList>
            <person name="Goeker M."/>
        </authorList>
    </citation>
    <scope>NUCLEOTIDE SEQUENCE [LARGE SCALE GENOMIC DNA]</scope>
    <source>
        <strain evidence="8 9">DSM 102134</strain>
    </source>
</reference>
<evidence type="ECO:0000256" key="3">
    <source>
        <dbReference type="ARBA" id="ARBA00022638"/>
    </source>
</evidence>
<dbReference type="GO" id="GO:0016998">
    <property type="term" value="P:cell wall macromolecule catabolic process"/>
    <property type="evidence" value="ECO:0007669"/>
    <property type="project" value="InterPro"/>
</dbReference>
<dbReference type="InterPro" id="IPR033907">
    <property type="entry name" value="Endolysin_autolysin"/>
</dbReference>
<name>A0A7W9YX61_9HYPH</name>
<dbReference type="InterPro" id="IPR002196">
    <property type="entry name" value="Glyco_hydro_24"/>
</dbReference>
<dbReference type="Proteomes" id="UP000535501">
    <property type="component" value="Unassembled WGS sequence"/>
</dbReference>
<comment type="catalytic activity">
    <reaction evidence="1 7">
        <text>Hydrolysis of (1-&gt;4)-beta-linkages between N-acetylmuramic acid and N-acetyl-D-glucosamine residues in a peptidoglycan and between N-acetyl-D-glucosamine residues in chitodextrins.</text>
        <dbReference type="EC" id="3.2.1.17"/>
    </reaction>
</comment>
<evidence type="ECO:0000256" key="4">
    <source>
        <dbReference type="ARBA" id="ARBA00022801"/>
    </source>
</evidence>
<evidence type="ECO:0000256" key="1">
    <source>
        <dbReference type="ARBA" id="ARBA00000632"/>
    </source>
</evidence>
<dbReference type="EC" id="3.2.1.17" evidence="7"/>
<protein>
    <recommendedName>
        <fullName evidence="7">Lysozyme</fullName>
        <ecNumber evidence="7">3.2.1.17</ecNumber>
    </recommendedName>
</protein>
<evidence type="ECO:0000313" key="9">
    <source>
        <dbReference type="Proteomes" id="UP000535501"/>
    </source>
</evidence>
<dbReference type="Gene3D" id="1.10.530.40">
    <property type="match status" value="1"/>
</dbReference>
<dbReference type="Pfam" id="PF00959">
    <property type="entry name" value="Phage_lysozyme"/>
    <property type="match status" value="1"/>
</dbReference>
<keyword evidence="9" id="KW-1185">Reference proteome</keyword>
<sequence>MKMSTEGLIALIGHEGIVRSRYKDSVGVWTIGVGHTAAAGGLNPATYSGALTMQEVIDLLRKDIAKYEADVDRAVAVPLKQHEFDALVSFHFNTGAIGRASFVKKLNAGDRVGAMKGMMDWRKPPEIIPRRTAERDLFQTGIYPEPYATEYPADHNGRVLWSKGKRVNVREPLSRWPFRRRNLVRTLLRPKPSRFRLHRAEQKGTGCLCRRRCGCCGCLGLRSLPRMVLIVWDVSPMLPQLYVGDRLPADVKVSCNLRLHPVVLANGPDVIRSEVGLVVPLAQRPELTAQP</sequence>
<keyword evidence="4 7" id="KW-0378">Hydrolase</keyword>
<keyword evidence="3 7" id="KW-0081">Bacteriolytic enzyme</keyword>
<dbReference type="InterPro" id="IPR034690">
    <property type="entry name" value="Endolysin_T4_type"/>
</dbReference>
<proteinExistence type="inferred from homology"/>